<dbReference type="OrthoDB" id="36375at10239"/>
<reference evidence="1 2" key="1">
    <citation type="journal article" date="2012" name="J. Virol.">
        <title>Genome of Klebsiella sp.-Infecting Bacteriophage vB_KleM_RaK2.</title>
        <authorList>
            <person name="Simoliunas E."/>
            <person name="Kaliniene L."/>
            <person name="Truncaite L."/>
            <person name="Klausa V."/>
            <person name="Zajanckauskaite A."/>
            <person name="Meskys R."/>
        </authorList>
    </citation>
    <scope>NUCLEOTIDE SEQUENCE [LARGE SCALE GENOMIC DNA]</scope>
</reference>
<dbReference type="GeneID" id="14013101"/>
<keyword evidence="2" id="KW-1185">Reference proteome</keyword>
<accession>H6X4X0</accession>
<dbReference type="Proteomes" id="UP000007524">
    <property type="component" value="Segment"/>
</dbReference>
<evidence type="ECO:0000313" key="2">
    <source>
        <dbReference type="Proteomes" id="UP000007524"/>
    </source>
</evidence>
<dbReference type="EMBL" id="JQ513383">
    <property type="protein sequence ID" value="AFA44786.1"/>
    <property type="molecule type" value="Genomic_DNA"/>
</dbReference>
<dbReference type="KEGG" id="vg:14013101"/>
<gene>
    <name evidence="1" type="ORF">RaK2_00513</name>
</gene>
<dbReference type="RefSeq" id="YP_007007668.1">
    <property type="nucleotide sequence ID" value="NC_019526.1"/>
</dbReference>
<organism evidence="1 2">
    <name type="scientific">Klebsiella phage vB_KleM_RaK2</name>
    <dbReference type="NCBI Taxonomy" id="1147094"/>
    <lineage>
        <taxon>Viruses</taxon>
        <taxon>Duplodnaviria</taxon>
        <taxon>Heunggongvirae</taxon>
        <taxon>Uroviricota</taxon>
        <taxon>Caudoviricetes</taxon>
        <taxon>Alcyoneusvirus</taxon>
        <taxon>Alcyoneusvirus RaK2</taxon>
    </lineage>
</organism>
<name>H6X4X0_9CAUD</name>
<evidence type="ECO:0000313" key="1">
    <source>
        <dbReference type="EMBL" id="AFA44786.1"/>
    </source>
</evidence>
<proteinExistence type="predicted"/>
<protein>
    <submittedName>
        <fullName evidence="1">Uncharacterized protein</fullName>
    </submittedName>
</protein>
<sequence length="124" mass="15180">MRKIDYVAFLLKDGTVIEKHIIRMPAYNEKGWYNSVVSIDAFNNRESERYYQIRCVKKKPLVGLLCHLYRLTEWERDTQLSTNRMKKYDPSYEHPYNLVPCIEHQNVFDFYKHIGYDYKKKRYI</sequence>